<sequence>MIPGMHPDPSVCRVGDDYYLDCSSFEYLPGTPRDARSGPDTLSFGVEAPDLTVLAALDGKYLSTEVAGGFTGRVIGLYAAEGTVRFDWFEHRPFN</sequence>
<evidence type="ECO:0000256" key="2">
    <source>
        <dbReference type="ARBA" id="ARBA00023295"/>
    </source>
</evidence>
<dbReference type="SUPFAM" id="SSF49899">
    <property type="entry name" value="Concanavalin A-like lectins/glucanases"/>
    <property type="match status" value="1"/>
</dbReference>
<protein>
    <submittedName>
        <fullName evidence="4">Glycosyl hydrolases family 43</fullName>
    </submittedName>
</protein>
<dbReference type="AlphaFoldDB" id="A0A1H0IPG1"/>
<dbReference type="EMBL" id="FNIX01000002">
    <property type="protein sequence ID" value="SDO33374.1"/>
    <property type="molecule type" value="Genomic_DNA"/>
</dbReference>
<reference evidence="5" key="1">
    <citation type="submission" date="2016-10" db="EMBL/GenBank/DDBJ databases">
        <authorList>
            <person name="Varghese N."/>
            <person name="Submissions S."/>
        </authorList>
    </citation>
    <scope>NUCLEOTIDE SEQUENCE [LARGE SCALE GENOMIC DNA]</scope>
    <source>
        <strain evidence="5">CGMCC 4.6609</strain>
    </source>
</reference>
<organism evidence="4 5">
    <name type="scientific">Lentzea jiangxiensis</name>
    <dbReference type="NCBI Taxonomy" id="641025"/>
    <lineage>
        <taxon>Bacteria</taxon>
        <taxon>Bacillati</taxon>
        <taxon>Actinomycetota</taxon>
        <taxon>Actinomycetes</taxon>
        <taxon>Pseudonocardiales</taxon>
        <taxon>Pseudonocardiaceae</taxon>
        <taxon>Lentzea</taxon>
    </lineage>
</organism>
<keyword evidence="1 4" id="KW-0378">Hydrolase</keyword>
<dbReference type="InterPro" id="IPR013320">
    <property type="entry name" value="ConA-like_dom_sf"/>
</dbReference>
<dbReference type="Proteomes" id="UP000199691">
    <property type="component" value="Unassembled WGS sequence"/>
</dbReference>
<evidence type="ECO:0000313" key="5">
    <source>
        <dbReference type="Proteomes" id="UP000199691"/>
    </source>
</evidence>
<feature type="domain" description="Beta-xylosidase C-terminal Concanavalin A-like" evidence="3">
    <location>
        <begin position="39"/>
        <end position="90"/>
    </location>
</feature>
<evidence type="ECO:0000256" key="1">
    <source>
        <dbReference type="ARBA" id="ARBA00022801"/>
    </source>
</evidence>
<dbReference type="InterPro" id="IPR041542">
    <property type="entry name" value="GH43_C2"/>
</dbReference>
<keyword evidence="2" id="KW-0326">Glycosidase</keyword>
<dbReference type="Pfam" id="PF17851">
    <property type="entry name" value="GH43_C2"/>
    <property type="match status" value="1"/>
</dbReference>
<dbReference type="SUPFAM" id="SSF75005">
    <property type="entry name" value="Arabinanase/levansucrase/invertase"/>
    <property type="match status" value="1"/>
</dbReference>
<dbReference type="Gene3D" id="2.60.120.200">
    <property type="match status" value="1"/>
</dbReference>
<dbReference type="RefSeq" id="WP_245733286.1">
    <property type="nucleotide sequence ID" value="NZ_FNIX01000002.1"/>
</dbReference>
<keyword evidence="5" id="KW-1185">Reference proteome</keyword>
<gene>
    <name evidence="4" type="ORF">SAMN05421507_102193</name>
</gene>
<name>A0A1H0IPG1_9PSEU</name>
<evidence type="ECO:0000259" key="3">
    <source>
        <dbReference type="Pfam" id="PF17851"/>
    </source>
</evidence>
<accession>A0A1H0IPG1</accession>
<dbReference type="GO" id="GO:0016798">
    <property type="term" value="F:hydrolase activity, acting on glycosyl bonds"/>
    <property type="evidence" value="ECO:0007669"/>
    <property type="project" value="UniProtKB-KW"/>
</dbReference>
<dbReference type="STRING" id="641025.SAMN05421507_102193"/>
<evidence type="ECO:0000313" key="4">
    <source>
        <dbReference type="EMBL" id="SDO33374.1"/>
    </source>
</evidence>
<proteinExistence type="predicted"/>
<dbReference type="InterPro" id="IPR023296">
    <property type="entry name" value="Glyco_hydro_beta-prop_sf"/>
</dbReference>